<organism evidence="1 2">
    <name type="scientific">Desulfobacter postgatei 2ac9</name>
    <dbReference type="NCBI Taxonomy" id="879212"/>
    <lineage>
        <taxon>Bacteria</taxon>
        <taxon>Pseudomonadati</taxon>
        <taxon>Thermodesulfobacteriota</taxon>
        <taxon>Desulfobacteria</taxon>
        <taxon>Desulfobacterales</taxon>
        <taxon>Desulfobacteraceae</taxon>
        <taxon>Desulfobacter</taxon>
    </lineage>
</organism>
<dbReference type="RefSeq" id="WP_004074523.1">
    <property type="nucleotide sequence ID" value="NZ_CM001488.1"/>
</dbReference>
<keyword evidence="2" id="KW-1185">Reference proteome</keyword>
<evidence type="ECO:0000313" key="2">
    <source>
        <dbReference type="Proteomes" id="UP000005778"/>
    </source>
</evidence>
<reference evidence="1 2" key="1">
    <citation type="submission" date="2011-09" db="EMBL/GenBank/DDBJ databases">
        <authorList>
            <consortium name="US DOE Joint Genome Institute (JGI-PGF)"/>
            <person name="Lucas S."/>
            <person name="Han J."/>
            <person name="Lapidus A."/>
            <person name="Cheng J.-F."/>
            <person name="Goodwin L."/>
            <person name="Pitluck S."/>
            <person name="Peters L."/>
            <person name="Land M.L."/>
            <person name="Hauser L."/>
            <person name="Orellana R."/>
            <person name="Lovley D."/>
            <person name="Woyke T.J."/>
        </authorList>
    </citation>
    <scope>NUCLEOTIDE SEQUENCE [LARGE SCALE GENOMIC DNA]</scope>
    <source>
        <strain evidence="1 2">2ac9</strain>
    </source>
</reference>
<dbReference type="EMBL" id="CM001488">
    <property type="protein sequence ID" value="EIM64885.1"/>
    <property type="molecule type" value="Genomic_DNA"/>
</dbReference>
<dbReference type="Proteomes" id="UP000005778">
    <property type="component" value="Chromosome"/>
</dbReference>
<dbReference type="HOGENOM" id="CLU_2733492_0_0_7"/>
<accession>I5B5X2</accession>
<dbReference type="STRING" id="879212.DespoDRAFT_03078"/>
<evidence type="ECO:0000313" key="1">
    <source>
        <dbReference type="EMBL" id="EIM64885.1"/>
    </source>
</evidence>
<name>I5B5X2_9BACT</name>
<protein>
    <submittedName>
        <fullName evidence="1">Uncharacterized protein</fullName>
    </submittedName>
</protein>
<dbReference type="OrthoDB" id="5572510at2"/>
<dbReference type="AlphaFoldDB" id="I5B5X2"/>
<gene>
    <name evidence="1" type="ORF">DespoDRAFT_03078</name>
</gene>
<sequence>MEAIRQIVDLNKLETVINIPKGFNYTKVEVIIFPADEPKEKKRSFGPYEGKGSFKMHSDFAMTESELLGHE</sequence>
<reference evidence="1 2" key="2">
    <citation type="submission" date="2012-02" db="EMBL/GenBank/DDBJ databases">
        <title>Improved High-Quality Draft sequence of Desulfobacter postgatei 2ac9.</title>
        <authorList>
            <consortium name="US DOE Joint Genome Institute"/>
            <person name="Lucas S."/>
            <person name="Han J."/>
            <person name="Lapidus A."/>
            <person name="Cheng J.-F."/>
            <person name="Goodwin L."/>
            <person name="Pitluck S."/>
            <person name="Peters L."/>
            <person name="Ovchinnikova G."/>
            <person name="Held B."/>
            <person name="Detter J.C."/>
            <person name="Han C."/>
            <person name="Tapia R."/>
            <person name="Land M."/>
            <person name="Hauser L."/>
            <person name="Kyrpides N."/>
            <person name="Ivanova N."/>
            <person name="Pagani I."/>
            <person name="Orellana R."/>
            <person name="Lovley D."/>
            <person name="Woyke T."/>
        </authorList>
    </citation>
    <scope>NUCLEOTIDE SEQUENCE [LARGE SCALE GENOMIC DNA]</scope>
    <source>
        <strain evidence="1 2">2ac9</strain>
    </source>
</reference>
<proteinExistence type="predicted"/>